<dbReference type="SUPFAM" id="SSF50969">
    <property type="entry name" value="YVTN repeat-like/Quinoprotein amine dehydrogenase"/>
    <property type="match status" value="1"/>
</dbReference>
<protein>
    <recommendedName>
        <fullName evidence="3">6-bladed beta-propeller</fullName>
    </recommendedName>
</protein>
<dbReference type="InterPro" id="IPR011044">
    <property type="entry name" value="Quino_amine_DH_bsu"/>
</dbReference>
<evidence type="ECO:0000313" key="2">
    <source>
        <dbReference type="Proteomes" id="UP000278164"/>
    </source>
</evidence>
<dbReference type="AlphaFoldDB" id="A0A3L7ZRJ7"/>
<gene>
    <name evidence="1" type="ORF">D7V78_09830</name>
</gene>
<dbReference type="Proteomes" id="UP000278164">
    <property type="component" value="Unassembled WGS sequence"/>
</dbReference>
<organism evidence="1 2">
    <name type="scientific">Parabacteroides distasonis</name>
    <dbReference type="NCBI Taxonomy" id="823"/>
    <lineage>
        <taxon>Bacteria</taxon>
        <taxon>Pseudomonadati</taxon>
        <taxon>Bacteroidota</taxon>
        <taxon>Bacteroidia</taxon>
        <taxon>Bacteroidales</taxon>
        <taxon>Tannerellaceae</taxon>
        <taxon>Parabacteroides</taxon>
    </lineage>
</organism>
<dbReference type="RefSeq" id="WP_121736059.1">
    <property type="nucleotide sequence ID" value="NZ_QXXG01000014.1"/>
</dbReference>
<sequence>MKGYLGIILFFLIACSDVRKESVLLKGNILLEGRADKRYDEVGLTDSYLILLDRKSDTIIQVFKKDDLSHLHAFALKGYGSTYFSSPEFVRSNTKDAAGKDEFWIVDNRLTFNRVQITTDSLCSDHKYISIYDLMPSTYYNITSKEIYAVPIVEKDVFGSFCYANEKDGVYWVDPPKEEKAYRLCKSIAYLPNLCVNERQNSVVAALRFFNRIDFYDLKGTYQRSVTYGRKPIAPLLAADGRKVDVLGSVKCFIDLFGTNRYVYCLYDGSVDFSNAFTLLVFTWDGRLKKSFRLDRSVRRIAVDEDDRFIVGLSPDENGIYDVIKYELE</sequence>
<reference evidence="1 2" key="1">
    <citation type="submission" date="2018-09" db="EMBL/GenBank/DDBJ databases">
        <title>Murine metabolic-syndrome-specific gut microbial biobank.</title>
        <authorList>
            <person name="Liu C."/>
        </authorList>
    </citation>
    <scope>NUCLEOTIDE SEQUENCE [LARGE SCALE GENOMIC DNA]</scope>
    <source>
        <strain evidence="1 2">8-P5</strain>
    </source>
</reference>
<name>A0A3L7ZRJ7_PARDI</name>
<proteinExistence type="predicted"/>
<accession>A0A3L7ZRJ7</accession>
<dbReference type="EMBL" id="RAYI01000016">
    <property type="protein sequence ID" value="RLT73552.1"/>
    <property type="molecule type" value="Genomic_DNA"/>
</dbReference>
<dbReference type="Pfam" id="PF15869">
    <property type="entry name" value="TolB_like"/>
    <property type="match status" value="1"/>
</dbReference>
<evidence type="ECO:0008006" key="3">
    <source>
        <dbReference type="Google" id="ProtNLM"/>
    </source>
</evidence>
<dbReference type="PROSITE" id="PS51257">
    <property type="entry name" value="PROKAR_LIPOPROTEIN"/>
    <property type="match status" value="1"/>
</dbReference>
<comment type="caution">
    <text evidence="1">The sequence shown here is derived from an EMBL/GenBank/DDBJ whole genome shotgun (WGS) entry which is preliminary data.</text>
</comment>
<evidence type="ECO:0000313" key="1">
    <source>
        <dbReference type="EMBL" id="RLT73552.1"/>
    </source>
</evidence>
<dbReference type="OrthoDB" id="1098820at2"/>